<accession>A0A9Q4QUD4</accession>
<evidence type="ECO:0000313" key="1">
    <source>
        <dbReference type="EMBL" id="MSB72280.1"/>
    </source>
</evidence>
<evidence type="ECO:0000313" key="2">
    <source>
        <dbReference type="Proteomes" id="UP000441609"/>
    </source>
</evidence>
<dbReference type="RefSeq" id="WP_172724889.1">
    <property type="nucleotide sequence ID" value="NZ_JBCHFW010000001.1"/>
</dbReference>
<organism evidence="1 2">
    <name type="scientific">Parabacteroides distasonis</name>
    <dbReference type="NCBI Taxonomy" id="823"/>
    <lineage>
        <taxon>Bacteria</taxon>
        <taxon>Pseudomonadati</taxon>
        <taxon>Bacteroidota</taxon>
        <taxon>Bacteroidia</taxon>
        <taxon>Bacteroidales</taxon>
        <taxon>Tannerellaceae</taxon>
        <taxon>Parabacteroides</taxon>
    </lineage>
</organism>
<dbReference type="EMBL" id="WKMO01000002">
    <property type="protein sequence ID" value="MSB72280.1"/>
    <property type="molecule type" value="Genomic_DNA"/>
</dbReference>
<reference evidence="1 2" key="1">
    <citation type="journal article" date="2019" name="Nat. Med.">
        <title>A library of human gut bacterial isolates paired with longitudinal multiomics data enables mechanistic microbiome research.</title>
        <authorList>
            <person name="Poyet M."/>
            <person name="Groussin M."/>
            <person name="Gibbons S.M."/>
            <person name="Avila-Pacheco J."/>
            <person name="Jiang X."/>
            <person name="Kearney S.M."/>
            <person name="Perrotta A.R."/>
            <person name="Berdy B."/>
            <person name="Zhao S."/>
            <person name="Lieberman T.D."/>
            <person name="Swanson P.K."/>
            <person name="Smith M."/>
            <person name="Roesemann S."/>
            <person name="Alexander J.E."/>
            <person name="Rich S.A."/>
            <person name="Livny J."/>
            <person name="Vlamakis H."/>
            <person name="Clish C."/>
            <person name="Bullock K."/>
            <person name="Deik A."/>
            <person name="Scott J."/>
            <person name="Pierce K.A."/>
            <person name="Xavier R.J."/>
            <person name="Alm E.J."/>
        </authorList>
    </citation>
    <scope>NUCLEOTIDE SEQUENCE [LARGE SCALE GENOMIC DNA]</scope>
    <source>
        <strain evidence="1 2">BIOML-A20</strain>
    </source>
</reference>
<gene>
    <name evidence="1" type="ORF">GKD70_03035</name>
</gene>
<proteinExistence type="predicted"/>
<dbReference type="Proteomes" id="UP000441609">
    <property type="component" value="Unassembled WGS sequence"/>
</dbReference>
<sequence length="385" mass="42458">METMTVTNEKTLQQGLNDVVINKVQKMIDGKAVGVQATMERLINEGKIAQDYIAPIGVNLRQKDHSPVITFNGGDDKLVMNMPDGQFSLHDNAIGQLADRMGVPQRYLRQLAQGATWAKSLAAEILNEHSGWTERSRVLVRTVGEQVRGVLSDSYRRLNSVEILTAFVQEAAKQGAVISDAYMNDTKVWAETILPQPLVIPTAKNGDVIIFAGARFSTSDYGDGAVDMRAFLLNGACLNGMVRESVMKQVHLGSKLPDNLKLSNKTYELDTKTTVSAVKDLTKGLFSKENLTKKAYEIQGASEIDVDFEHELKNLTKNGSLLKQEGKEVEKILMRNDPDDGVQGGSTLWKLTQAITAHARELTPERSRELHEISGALLNRVKLQA</sequence>
<name>A0A9Q4QUD4_PARDI</name>
<protein>
    <submittedName>
        <fullName evidence="1">Uncharacterized protein</fullName>
    </submittedName>
</protein>
<comment type="caution">
    <text evidence="1">The sequence shown here is derived from an EMBL/GenBank/DDBJ whole genome shotgun (WGS) entry which is preliminary data.</text>
</comment>
<dbReference type="AlphaFoldDB" id="A0A9Q4QUD4"/>